<dbReference type="PANTHER" id="PTHR30244:SF34">
    <property type="entry name" value="DTDP-4-AMINO-4,6-DIDEOXYGALACTOSE TRANSAMINASE"/>
    <property type="match status" value="1"/>
</dbReference>
<dbReference type="SUPFAM" id="SSF53383">
    <property type="entry name" value="PLP-dependent transferases"/>
    <property type="match status" value="1"/>
</dbReference>
<dbReference type="EMBL" id="BAAADG010000006">
    <property type="protein sequence ID" value="GAA0228895.1"/>
    <property type="molecule type" value="Genomic_DNA"/>
</dbReference>
<evidence type="ECO:0000313" key="5">
    <source>
        <dbReference type="Proteomes" id="UP001501476"/>
    </source>
</evidence>
<gene>
    <name evidence="4" type="primary">rfbH</name>
    <name evidence="4" type="ORF">GCM10008964_20380</name>
</gene>
<dbReference type="Proteomes" id="UP001501476">
    <property type="component" value="Unassembled WGS sequence"/>
</dbReference>
<dbReference type="PANTHER" id="PTHR30244">
    <property type="entry name" value="TRANSAMINASE"/>
    <property type="match status" value="1"/>
</dbReference>
<protein>
    <submittedName>
        <fullName evidence="4">Lipopolysaccharide biosynthesis protein RfbH</fullName>
    </submittedName>
</protein>
<sequence length="550" mass="60900">MNPMHSHDMTNHAATFACGELCIVNKPATSPTLCVVISQEEAVIECYEVLALTDNPSTSGDNWFLLSEATASRSAEYLDLRQPIFTGPMNIASRQGQLSASTIEALLRALVQRQVKRYSQHKFPSKAFQPGQNAVAVSGKVLDNNDIQHMVDASLDGWLTTGRFNAQFEKALAEFIGVKHVLTVNSGSSANLLALTALTSPKLGDKALQKGDEVITVAAGFPTTVNPILQNGLVPVFVDITLPSYNIDVSQLEAALSDKTRAIMMAHTLGNTFNIDAVVRFARQHNLWLIEDCCDALGTTYAPSVELTDYRGQPIALNQPRHVGTFGDIATLSFYPAHHITMGEGGAVYTNNGQLKLILESFRDWGRDCFCEPGKDNTCNKRFSYQLGQLPCGYDHKYTYSHLGYNLKISDMQAAVGLSQLDKVTGFIEKRKANFQRLYAGLASLQDYLLLPEAENNAEPSWFGFAITLKQGNRADFIQYLEQHKIANRLVFGGNLIKQPYFEQQSYRKVGELTITDQVMNDSLWIGVFPGLSDEMIDYMIDTIQSYFKV</sequence>
<dbReference type="Pfam" id="PF01041">
    <property type="entry name" value="DegT_DnrJ_EryC1"/>
    <property type="match status" value="1"/>
</dbReference>
<dbReference type="Gene3D" id="3.90.1150.10">
    <property type="entry name" value="Aspartate Aminotransferase, domain 1"/>
    <property type="match status" value="1"/>
</dbReference>
<evidence type="ECO:0000256" key="2">
    <source>
        <dbReference type="ARBA" id="ARBA00037999"/>
    </source>
</evidence>
<organism evidence="4 5">
    <name type="scientific">Methylophaga marina</name>
    <dbReference type="NCBI Taxonomy" id="45495"/>
    <lineage>
        <taxon>Bacteria</taxon>
        <taxon>Pseudomonadati</taxon>
        <taxon>Pseudomonadota</taxon>
        <taxon>Gammaproteobacteria</taxon>
        <taxon>Thiotrichales</taxon>
        <taxon>Piscirickettsiaceae</taxon>
        <taxon>Methylophaga</taxon>
    </lineage>
</organism>
<name>A0ABP3DD88_9GAMM</name>
<comment type="similarity">
    <text evidence="2 3">Belongs to the DegT/DnrJ/EryC1 family.</text>
</comment>
<reference evidence="5" key="1">
    <citation type="journal article" date="2019" name="Int. J. Syst. Evol. Microbiol.">
        <title>The Global Catalogue of Microorganisms (GCM) 10K type strain sequencing project: providing services to taxonomists for standard genome sequencing and annotation.</title>
        <authorList>
            <consortium name="The Broad Institute Genomics Platform"/>
            <consortium name="The Broad Institute Genome Sequencing Center for Infectious Disease"/>
            <person name="Wu L."/>
            <person name="Ma J."/>
        </authorList>
    </citation>
    <scope>NUCLEOTIDE SEQUENCE [LARGE SCALE GENOMIC DNA]</scope>
    <source>
        <strain evidence="5">JCM 6886</strain>
    </source>
</reference>
<keyword evidence="5" id="KW-1185">Reference proteome</keyword>
<accession>A0ABP3DD88</accession>
<proteinExistence type="inferred from homology"/>
<evidence type="ECO:0000256" key="1">
    <source>
        <dbReference type="ARBA" id="ARBA00022898"/>
    </source>
</evidence>
<evidence type="ECO:0000313" key="4">
    <source>
        <dbReference type="EMBL" id="GAA0228895.1"/>
    </source>
</evidence>
<dbReference type="InterPro" id="IPR015422">
    <property type="entry name" value="PyrdxlP-dep_Trfase_small"/>
</dbReference>
<dbReference type="CDD" id="cd00616">
    <property type="entry name" value="AHBA_syn"/>
    <property type="match status" value="1"/>
</dbReference>
<evidence type="ECO:0000256" key="3">
    <source>
        <dbReference type="RuleBase" id="RU004508"/>
    </source>
</evidence>
<comment type="caution">
    <text evidence="4">The sequence shown here is derived from an EMBL/GenBank/DDBJ whole genome shotgun (WGS) entry which is preliminary data.</text>
</comment>
<dbReference type="InterPro" id="IPR015424">
    <property type="entry name" value="PyrdxlP-dep_Trfase"/>
</dbReference>
<dbReference type="Gene3D" id="3.40.640.10">
    <property type="entry name" value="Type I PLP-dependent aspartate aminotransferase-like (Major domain)"/>
    <property type="match status" value="1"/>
</dbReference>
<dbReference type="InterPro" id="IPR015421">
    <property type="entry name" value="PyrdxlP-dep_Trfase_major"/>
</dbReference>
<dbReference type="InterPro" id="IPR000653">
    <property type="entry name" value="DegT/StrS_aminotransferase"/>
</dbReference>
<dbReference type="NCBIfam" id="NF011936">
    <property type="entry name" value="PRK15407.1"/>
    <property type="match status" value="1"/>
</dbReference>
<keyword evidence="1 3" id="KW-0663">Pyridoxal phosphate</keyword>